<evidence type="ECO:0000256" key="2">
    <source>
        <dbReference type="ARBA" id="ARBA00005236"/>
    </source>
</evidence>
<dbReference type="GO" id="GO:0044874">
    <property type="term" value="P:lipoprotein localization to outer membrane"/>
    <property type="evidence" value="ECO:0007669"/>
    <property type="project" value="TreeGrafter"/>
</dbReference>
<keyword evidence="4 7" id="KW-0812">Transmembrane</keyword>
<dbReference type="InterPro" id="IPR003838">
    <property type="entry name" value="ABC3_permease_C"/>
</dbReference>
<feature type="transmembrane region" description="Helical" evidence="7">
    <location>
        <begin position="371"/>
        <end position="396"/>
    </location>
</feature>
<evidence type="ECO:0000256" key="4">
    <source>
        <dbReference type="ARBA" id="ARBA00022692"/>
    </source>
</evidence>
<dbReference type="PANTHER" id="PTHR30489:SF0">
    <property type="entry name" value="LIPOPROTEIN-RELEASING SYSTEM TRANSMEMBRANE PROTEIN LOLE"/>
    <property type="match status" value="1"/>
</dbReference>
<proteinExistence type="inferred from homology"/>
<evidence type="ECO:0000256" key="3">
    <source>
        <dbReference type="ARBA" id="ARBA00022475"/>
    </source>
</evidence>
<evidence type="ECO:0000256" key="5">
    <source>
        <dbReference type="ARBA" id="ARBA00022989"/>
    </source>
</evidence>
<keyword evidence="6 7" id="KW-0472">Membrane</keyword>
<dbReference type="AlphaFoldDB" id="A0A1B2FEE6"/>
<feature type="transmembrane region" description="Helical" evidence="7">
    <location>
        <begin position="309"/>
        <end position="327"/>
    </location>
</feature>
<reference evidence="9" key="1">
    <citation type="submission" date="2016-07" db="EMBL/GenBank/DDBJ databases">
        <title>New class B carbapenemase carried by novel plasmid in Pseudomonas putida enviromental strain in eastern Amazonia.</title>
        <authorList>
            <person name="Souza C.O."/>
            <person name="Lima K.V."/>
            <person name="Brasiliense D.M."/>
            <person name="Perez-Chaparro P.J."/>
            <person name="Mamizuka E.M."/>
            <person name="Lima M.O."/>
            <person name="Lima L.N."/>
            <person name="McCulloch J.A."/>
        </authorList>
    </citation>
    <scope>NUCLEOTIDE SEQUENCE [LARGE SCALE GENOMIC DNA]</scope>
    <source>
        <strain evidence="9">IEC33019</strain>
    </source>
</reference>
<organism evidence="9">
    <name type="scientific">Pseudomonas putida</name>
    <name type="common">Arthrobacter siderocapsulatus</name>
    <dbReference type="NCBI Taxonomy" id="303"/>
    <lineage>
        <taxon>Bacteria</taxon>
        <taxon>Pseudomonadati</taxon>
        <taxon>Pseudomonadota</taxon>
        <taxon>Gammaproteobacteria</taxon>
        <taxon>Pseudomonadales</taxon>
        <taxon>Pseudomonadaceae</taxon>
        <taxon>Pseudomonas</taxon>
    </lineage>
</organism>
<accession>A0A1B2FEE6</accession>
<dbReference type="GO" id="GO:0098797">
    <property type="term" value="C:plasma membrane protein complex"/>
    <property type="evidence" value="ECO:0007669"/>
    <property type="project" value="TreeGrafter"/>
</dbReference>
<feature type="transmembrane region" description="Helical" evidence="7">
    <location>
        <begin position="273"/>
        <end position="297"/>
    </location>
</feature>
<keyword evidence="3" id="KW-1003">Cell membrane</keyword>
<evidence type="ECO:0000313" key="9">
    <source>
        <dbReference type="EMBL" id="ANY90552.1"/>
    </source>
</evidence>
<keyword evidence="5 7" id="KW-1133">Transmembrane helix</keyword>
<feature type="transmembrane region" description="Helical" evidence="7">
    <location>
        <begin position="334"/>
        <end position="351"/>
    </location>
</feature>
<feature type="transmembrane region" description="Helical" evidence="7">
    <location>
        <begin position="24"/>
        <end position="46"/>
    </location>
</feature>
<protein>
    <submittedName>
        <fullName evidence="9">FtsX-like permease family protein</fullName>
    </submittedName>
</protein>
<evidence type="ECO:0000256" key="6">
    <source>
        <dbReference type="ARBA" id="ARBA00023136"/>
    </source>
</evidence>
<dbReference type="PANTHER" id="PTHR30489">
    <property type="entry name" value="LIPOPROTEIN-RELEASING SYSTEM TRANSMEMBRANE PROTEIN LOLE"/>
    <property type="match status" value="1"/>
</dbReference>
<sequence>MNPWHKRLGLLLRLTLADLWHDRNVSLCMAASLVAVIAPLLLLFGLKHGVVSQLQDELLRDPRNLEVKMLSSGHYDQAWLARLQQRPDVGFAIGQTRSLNTQADLLGEHGRFADNVEVIPTAAGDPLLATALSALQGDQVILSERAAQRLDAKVGGTVRLRVARRLDEVNERGERTLQVQAIVDNVRFARPAAFVSPQILLELEHYRDGYQVATLGALTGQALDGVKVGYARARVYARDIDSVAPLERWLNEQRIETASRLAEIESVRAINHVLGLIFGVIAGAALVGCIASLVGAFLANIDRKRRHLAVLRLLGFGSTAVAGYVVLQALVLSLVGYLGGLGCYYLGSLLFDQLLRTSQATGAFICHITVWHGLVALLLAFLVAGLVALIGALRAIRIQPAESLREL</sequence>
<name>A0A1B2FEE6_PSEPU</name>
<comment type="similarity">
    <text evidence="2">Belongs to the ABC-4 integral membrane protein family. LolC/E subfamily.</text>
</comment>
<evidence type="ECO:0000256" key="1">
    <source>
        <dbReference type="ARBA" id="ARBA00004651"/>
    </source>
</evidence>
<dbReference type="RefSeq" id="WP_070090849.1">
    <property type="nucleotide sequence ID" value="NZ_CP016634.1"/>
</dbReference>
<dbReference type="EMBL" id="CP016634">
    <property type="protein sequence ID" value="ANY90552.1"/>
    <property type="molecule type" value="Genomic_DNA"/>
</dbReference>
<feature type="domain" description="ABC3 transporter permease C-terminal" evidence="8">
    <location>
        <begin position="280"/>
        <end position="400"/>
    </location>
</feature>
<evidence type="ECO:0000259" key="8">
    <source>
        <dbReference type="Pfam" id="PF02687"/>
    </source>
</evidence>
<dbReference type="InterPro" id="IPR051447">
    <property type="entry name" value="Lipoprotein-release_system"/>
</dbReference>
<evidence type="ECO:0000256" key="7">
    <source>
        <dbReference type="SAM" id="Phobius"/>
    </source>
</evidence>
<gene>
    <name evidence="9" type="ORF">IEC33019_5071</name>
</gene>
<comment type="subcellular location">
    <subcellularLocation>
        <location evidence="1">Cell membrane</location>
        <topology evidence="1">Multi-pass membrane protein</topology>
    </subcellularLocation>
</comment>
<dbReference type="Pfam" id="PF02687">
    <property type="entry name" value="FtsX"/>
    <property type="match status" value="1"/>
</dbReference>